<sequence>MSHSRPLKCLGWWGNCPLLAAFPPASWSRDLVEGRPRTLIDPLLRRQKDSKVVSTCIIKHKA</sequence>
<comment type="caution">
    <text evidence="1">The sequence shown here is derived from an EMBL/GenBank/DDBJ whole genome shotgun (WGS) entry which is preliminary data.</text>
</comment>
<proteinExistence type="predicted"/>
<protein>
    <submittedName>
        <fullName evidence="1">Uncharacterized protein</fullName>
    </submittedName>
</protein>
<dbReference type="EMBL" id="CATOBB020000353">
    <property type="protein sequence ID" value="CAM9140309.1"/>
    <property type="molecule type" value="Genomic_DNA"/>
</dbReference>
<reference evidence="1" key="1">
    <citation type="submission" date="2025-03" db="EMBL/GenBank/DDBJ databases">
        <authorList>
            <consortium name="ELIXIR-Norway"/>
            <consortium name="Elixir Norway"/>
        </authorList>
    </citation>
    <scope>NUCLEOTIDE SEQUENCE</scope>
</reference>
<organism evidence="1 2">
    <name type="scientific">Rangifer tarandus platyrhynchus</name>
    <name type="common">Svalbard reindeer</name>
    <dbReference type="NCBI Taxonomy" id="3082113"/>
    <lineage>
        <taxon>Eukaryota</taxon>
        <taxon>Metazoa</taxon>
        <taxon>Chordata</taxon>
        <taxon>Craniata</taxon>
        <taxon>Vertebrata</taxon>
        <taxon>Euteleostomi</taxon>
        <taxon>Mammalia</taxon>
        <taxon>Eutheria</taxon>
        <taxon>Laurasiatheria</taxon>
        <taxon>Artiodactyla</taxon>
        <taxon>Ruminantia</taxon>
        <taxon>Pecora</taxon>
        <taxon>Cervidae</taxon>
        <taxon>Odocoileinae</taxon>
        <taxon>Rangifer</taxon>
    </lineage>
</organism>
<evidence type="ECO:0000313" key="2">
    <source>
        <dbReference type="Proteomes" id="UP001162501"/>
    </source>
</evidence>
<gene>
    <name evidence="1" type="ORF">MRATA1EN22A_LOCUS28960</name>
</gene>
<name>A0ACB1KED5_RANTA</name>
<dbReference type="Proteomes" id="UP001162501">
    <property type="component" value="Unassembled WGS sequence"/>
</dbReference>
<accession>A0ACB1KED5</accession>
<evidence type="ECO:0000313" key="1">
    <source>
        <dbReference type="EMBL" id="CAM9140309.1"/>
    </source>
</evidence>
<feature type="non-terminal residue" evidence="1">
    <location>
        <position position="62"/>
    </location>
</feature>